<proteinExistence type="predicted"/>
<comment type="caution">
    <text evidence="2">The sequence shown here is derived from an EMBL/GenBank/DDBJ whole genome shotgun (WGS) entry which is preliminary data.</text>
</comment>
<keyword evidence="3" id="KW-1185">Reference proteome</keyword>
<evidence type="ECO:0000313" key="2">
    <source>
        <dbReference type="EMBL" id="KAL3645735.1"/>
    </source>
</evidence>
<gene>
    <name evidence="2" type="ORF">CASFOL_010915</name>
</gene>
<name>A0ABD3DTZ5_9LAMI</name>
<evidence type="ECO:0000256" key="1">
    <source>
        <dbReference type="SAM" id="MobiDB-lite"/>
    </source>
</evidence>
<protein>
    <submittedName>
        <fullName evidence="2">Uncharacterized protein</fullName>
    </submittedName>
</protein>
<dbReference type="PANTHER" id="PTHR33978:SF4">
    <property type="entry name" value="SERINE_THREONINE-KINASE"/>
    <property type="match status" value="1"/>
</dbReference>
<evidence type="ECO:0000313" key="3">
    <source>
        <dbReference type="Proteomes" id="UP001632038"/>
    </source>
</evidence>
<dbReference type="PANTHER" id="PTHR33978">
    <property type="entry name" value="SERINE/THREONINE-KINASE"/>
    <property type="match status" value="1"/>
</dbReference>
<accession>A0ABD3DTZ5</accession>
<organism evidence="2 3">
    <name type="scientific">Castilleja foliolosa</name>
    <dbReference type="NCBI Taxonomy" id="1961234"/>
    <lineage>
        <taxon>Eukaryota</taxon>
        <taxon>Viridiplantae</taxon>
        <taxon>Streptophyta</taxon>
        <taxon>Embryophyta</taxon>
        <taxon>Tracheophyta</taxon>
        <taxon>Spermatophyta</taxon>
        <taxon>Magnoliopsida</taxon>
        <taxon>eudicotyledons</taxon>
        <taxon>Gunneridae</taxon>
        <taxon>Pentapetalae</taxon>
        <taxon>asterids</taxon>
        <taxon>lamiids</taxon>
        <taxon>Lamiales</taxon>
        <taxon>Orobanchaceae</taxon>
        <taxon>Pedicularideae</taxon>
        <taxon>Castillejinae</taxon>
        <taxon>Castilleja</taxon>
    </lineage>
</organism>
<sequence>MEKTIKNKNSSANNPKHAVWDCDSSLYDSFELKSFEKQLDAAISSRSLSMPHLSDGRLFPPPPPPQLNKKPKSKISRSLHRLIRSVFRLRNKSDLGENHSSEGFFIVYDRSGSLSTIPEGPEFDGLSPEIRSLVRRTASERFTDMSSISVY</sequence>
<dbReference type="Proteomes" id="UP001632038">
    <property type="component" value="Unassembled WGS sequence"/>
</dbReference>
<dbReference type="AlphaFoldDB" id="A0ABD3DTZ5"/>
<feature type="region of interest" description="Disordered" evidence="1">
    <location>
        <begin position="52"/>
        <end position="74"/>
    </location>
</feature>
<reference evidence="3" key="1">
    <citation type="journal article" date="2024" name="IScience">
        <title>Strigolactones Initiate the Formation of Haustorium-like Structures in Castilleja.</title>
        <authorList>
            <person name="Buerger M."/>
            <person name="Peterson D."/>
            <person name="Chory J."/>
        </authorList>
    </citation>
    <scope>NUCLEOTIDE SEQUENCE [LARGE SCALE GENOMIC DNA]</scope>
</reference>
<dbReference type="EMBL" id="JAVIJP010000013">
    <property type="protein sequence ID" value="KAL3645735.1"/>
    <property type="molecule type" value="Genomic_DNA"/>
</dbReference>